<accession>A0ACA9TKT9</accession>
<organism evidence="1 2">
    <name type="scientific">Clonostachys rosea f. rosea IK726</name>
    <dbReference type="NCBI Taxonomy" id="1349383"/>
    <lineage>
        <taxon>Eukaryota</taxon>
        <taxon>Fungi</taxon>
        <taxon>Dikarya</taxon>
        <taxon>Ascomycota</taxon>
        <taxon>Pezizomycotina</taxon>
        <taxon>Sordariomycetes</taxon>
        <taxon>Hypocreomycetidae</taxon>
        <taxon>Hypocreales</taxon>
        <taxon>Bionectriaceae</taxon>
        <taxon>Clonostachys</taxon>
    </lineage>
</organism>
<keyword evidence="2" id="KW-1185">Reference proteome</keyword>
<name>A0ACA9TKT9_BIOOC</name>
<evidence type="ECO:0000313" key="1">
    <source>
        <dbReference type="EMBL" id="CAG9941531.1"/>
    </source>
</evidence>
<gene>
    <name evidence="1" type="ORF">CRV2_00002962</name>
</gene>
<sequence>MSPTCPYTFESSPGFSTPHIRIFSSLIIDLLRLATMPQSKKKENSKKKQENSESSGTAVTADASATSAASTNLTKPSTTASEIHPKEIHPKASEFVLPRFDFERHNPDAPKASFSSAALYKQLLKDEETMTIDELDKKYGWFKRGPTKGVPADKAMEILMEEIGSI</sequence>
<protein>
    <submittedName>
        <fullName evidence="1">Uncharacterized protein</fullName>
    </submittedName>
</protein>
<dbReference type="EMBL" id="CADEHS020000005">
    <property type="protein sequence ID" value="CAG9941531.1"/>
    <property type="molecule type" value="Genomic_DNA"/>
</dbReference>
<dbReference type="Proteomes" id="UP000836387">
    <property type="component" value="Unassembled WGS sequence"/>
</dbReference>
<proteinExistence type="predicted"/>
<reference evidence="1" key="1">
    <citation type="submission" date="2020-04" db="EMBL/GenBank/DDBJ databases">
        <authorList>
            <person name="Broberg M."/>
        </authorList>
    </citation>
    <scope>NUCLEOTIDE SEQUENCE</scope>
</reference>
<reference evidence="1" key="2">
    <citation type="submission" date="2021-10" db="EMBL/GenBank/DDBJ databases">
        <authorList>
            <person name="Piombo E."/>
        </authorList>
    </citation>
    <scope>NUCLEOTIDE SEQUENCE</scope>
</reference>
<evidence type="ECO:0000313" key="2">
    <source>
        <dbReference type="Proteomes" id="UP000836387"/>
    </source>
</evidence>
<comment type="caution">
    <text evidence="1">The sequence shown here is derived from an EMBL/GenBank/DDBJ whole genome shotgun (WGS) entry which is preliminary data.</text>
</comment>